<dbReference type="Proteomes" id="UP000887572">
    <property type="component" value="Unplaced"/>
</dbReference>
<organism evidence="2 3">
    <name type="scientific">Globodera rostochiensis</name>
    <name type="common">Golden nematode worm</name>
    <name type="synonym">Heterodera rostochiensis</name>
    <dbReference type="NCBI Taxonomy" id="31243"/>
    <lineage>
        <taxon>Eukaryota</taxon>
        <taxon>Metazoa</taxon>
        <taxon>Ecdysozoa</taxon>
        <taxon>Nematoda</taxon>
        <taxon>Chromadorea</taxon>
        <taxon>Rhabditida</taxon>
        <taxon>Tylenchina</taxon>
        <taxon>Tylenchomorpha</taxon>
        <taxon>Tylenchoidea</taxon>
        <taxon>Heteroderidae</taxon>
        <taxon>Heteroderinae</taxon>
        <taxon>Globodera</taxon>
    </lineage>
</organism>
<proteinExistence type="predicted"/>
<protein>
    <submittedName>
        <fullName evidence="3">Uncharacterized protein</fullName>
    </submittedName>
</protein>
<dbReference type="Gene3D" id="3.40.50.850">
    <property type="entry name" value="Isochorismatase-like"/>
    <property type="match status" value="1"/>
</dbReference>
<evidence type="ECO:0000256" key="1">
    <source>
        <dbReference type="SAM" id="MobiDB-lite"/>
    </source>
</evidence>
<dbReference type="WBParaSite" id="Gr19_v10_g1855.t1">
    <property type="protein sequence ID" value="Gr19_v10_g1855.t1"/>
    <property type="gene ID" value="Gr19_v10_g1855"/>
</dbReference>
<sequence>MIVVSKIPKEPRASMRPFTRAARLLKLIPPERALLVADLQEKFREQIKYFQQTVQATWCLIEEAKLRDFYWTTVVFKQSLRIGGRLVKYQILFAVAESQHVLLDLARRTYHDWLPKSVVSAFHRPLVVLPSSSGRRRNRVIAPEAQQQRVTHGIQQQRRDATASVPMPSIGF</sequence>
<dbReference type="SUPFAM" id="SSF52499">
    <property type="entry name" value="Isochorismatase-like hydrolases"/>
    <property type="match status" value="1"/>
</dbReference>
<dbReference type="InterPro" id="IPR036380">
    <property type="entry name" value="Isochorismatase-like_sf"/>
</dbReference>
<accession>A0A914HK38</accession>
<reference evidence="3" key="1">
    <citation type="submission" date="2022-11" db="UniProtKB">
        <authorList>
            <consortium name="WormBaseParasite"/>
        </authorList>
    </citation>
    <scope>IDENTIFICATION</scope>
</reference>
<evidence type="ECO:0000313" key="3">
    <source>
        <dbReference type="WBParaSite" id="Gr19_v10_g1855.t1"/>
    </source>
</evidence>
<evidence type="ECO:0000313" key="2">
    <source>
        <dbReference type="Proteomes" id="UP000887572"/>
    </source>
</evidence>
<name>A0A914HK38_GLORO</name>
<dbReference type="AlphaFoldDB" id="A0A914HK38"/>
<feature type="region of interest" description="Disordered" evidence="1">
    <location>
        <begin position="151"/>
        <end position="172"/>
    </location>
</feature>
<keyword evidence="2" id="KW-1185">Reference proteome</keyword>